<dbReference type="Proteomes" id="UP000305654">
    <property type="component" value="Unassembled WGS sequence"/>
</dbReference>
<keyword evidence="3" id="KW-0408">Iron</keyword>
<dbReference type="Gene3D" id="3.40.50.740">
    <property type="match status" value="1"/>
</dbReference>
<sequence length="696" mass="75092">MLDALAITRTETHCPYCALQCGMTLERGGDGHFTVQSRDFPTNKGGMCRKGWTAGSLLTHPERLTTPMLRDAKGAALRPASWDEALDRIVDGIRLLQGMHGRDSIAVFGGGGLTNEKAYLLGKFARVVLGTAHIDYNGRFCMASAATAGLRAFGMDRGLPFPLDDIPGAEAVLIAGGNPAETMPPIMQYFEAQRDRGGKLIVSDPRRTATAKLADLHLQLTPGTDASLANGLLHVAVRDKLIDPHFIATRTTGWDAVRRTVASYWPDRVERETGVPALQIERAAHMLGEAATAIILSGRGAEQQSQGVQNALAFINLALALGQAGRMHCGWGCLTGQGNGQGGREHGQKNDQLPGYRQLANPRHRAEVAAVWGVPPESLPQPGLPAVGILDALGREGGIQGLLLMACNLLLSAPDTATLAQRLSDLPLFVACDQFLGETSSLADIVLPVTQWAEESGTMTNLEGRVLHRRQAVEPPPGVRSDLDIMADLAARLGHGRHIPSSDPEQVFDELRRASSGGPADYAGISLGRIDREQGVFWPCPDESGDDHRRPYLTRFAHEDGRARFHAVQRRTSAEEPDANYPLYLTTGRVLSHYQTGAQTRRVPELAAAEPEAFAEIHPDTARLAGIVQGSMALLTTRRGKARFKARLTPDIRRDTIFVPFHWGGASNANLLTNDAVDPVSKIPEYKICAVHLAPA</sequence>
<dbReference type="CDD" id="cd00508">
    <property type="entry name" value="MopB_CT_Fdh-Nap-like"/>
    <property type="match status" value="1"/>
</dbReference>
<evidence type="ECO:0000259" key="5">
    <source>
        <dbReference type="SMART" id="SM00926"/>
    </source>
</evidence>
<dbReference type="GO" id="GO:0043546">
    <property type="term" value="F:molybdopterin cofactor binding"/>
    <property type="evidence" value="ECO:0007669"/>
    <property type="project" value="InterPro"/>
</dbReference>
<reference evidence="6 7" key="1">
    <citation type="submission" date="2019-05" db="EMBL/GenBank/DDBJ databases">
        <authorList>
            <person name="Pankratov T."/>
            <person name="Grouzdev D."/>
        </authorList>
    </citation>
    <scope>NUCLEOTIDE SEQUENCE [LARGE SCALE GENOMIC DNA]</scope>
    <source>
        <strain evidence="6 7">KEBCLARHB70R</strain>
    </source>
</reference>
<dbReference type="GO" id="GO:0022904">
    <property type="term" value="P:respiratory electron transport chain"/>
    <property type="evidence" value="ECO:0007669"/>
    <property type="project" value="TreeGrafter"/>
</dbReference>
<evidence type="ECO:0000256" key="4">
    <source>
        <dbReference type="ARBA" id="ARBA00023014"/>
    </source>
</evidence>
<keyword evidence="2" id="KW-0479">Metal-binding</keyword>
<dbReference type="InterPro" id="IPR050123">
    <property type="entry name" value="Prok_molybdopt-oxidoreductase"/>
</dbReference>
<keyword evidence="4" id="KW-0411">Iron-sulfur</keyword>
<dbReference type="GO" id="GO:0003954">
    <property type="term" value="F:NADH dehydrogenase activity"/>
    <property type="evidence" value="ECO:0007669"/>
    <property type="project" value="TreeGrafter"/>
</dbReference>
<dbReference type="GO" id="GO:1990204">
    <property type="term" value="C:oxidoreductase complex"/>
    <property type="evidence" value="ECO:0007669"/>
    <property type="project" value="UniProtKB-ARBA"/>
</dbReference>
<accession>A0A5R9JD82</accession>
<evidence type="ECO:0000256" key="1">
    <source>
        <dbReference type="ARBA" id="ARBA00022485"/>
    </source>
</evidence>
<dbReference type="PANTHER" id="PTHR43105:SF10">
    <property type="entry name" value="NADH-QUINONE OXIDOREDUCTASE SUBUNIT G"/>
    <property type="match status" value="1"/>
</dbReference>
<dbReference type="GO" id="GO:0016020">
    <property type="term" value="C:membrane"/>
    <property type="evidence" value="ECO:0007669"/>
    <property type="project" value="TreeGrafter"/>
</dbReference>
<feature type="domain" description="4Fe-4S Mo/W bis-MGD-type" evidence="5">
    <location>
        <begin position="7"/>
        <end position="60"/>
    </location>
</feature>
<dbReference type="GO" id="GO:0051539">
    <property type="term" value="F:4 iron, 4 sulfur cluster binding"/>
    <property type="evidence" value="ECO:0007669"/>
    <property type="project" value="UniProtKB-KW"/>
</dbReference>
<dbReference type="InterPro" id="IPR006656">
    <property type="entry name" value="Mopterin_OxRdtase"/>
</dbReference>
<dbReference type="GO" id="GO:0046872">
    <property type="term" value="F:metal ion binding"/>
    <property type="evidence" value="ECO:0007669"/>
    <property type="project" value="UniProtKB-KW"/>
</dbReference>
<evidence type="ECO:0000313" key="7">
    <source>
        <dbReference type="Proteomes" id="UP000305654"/>
    </source>
</evidence>
<dbReference type="Pfam" id="PF00384">
    <property type="entry name" value="Molybdopterin"/>
    <property type="match status" value="1"/>
</dbReference>
<evidence type="ECO:0000256" key="2">
    <source>
        <dbReference type="ARBA" id="ARBA00022723"/>
    </source>
</evidence>
<dbReference type="Pfam" id="PF04879">
    <property type="entry name" value="Molybdop_Fe4S4"/>
    <property type="match status" value="1"/>
</dbReference>
<dbReference type="Gene3D" id="3.40.228.10">
    <property type="entry name" value="Dimethylsulfoxide Reductase, domain 2"/>
    <property type="match status" value="1"/>
</dbReference>
<dbReference type="OrthoDB" id="9803192at2"/>
<dbReference type="SUPFAM" id="SSF53706">
    <property type="entry name" value="Formate dehydrogenase/DMSO reductase, domains 1-3"/>
    <property type="match status" value="1"/>
</dbReference>
<keyword evidence="7" id="KW-1185">Reference proteome</keyword>
<dbReference type="InterPro" id="IPR006657">
    <property type="entry name" value="MoPterin_dinucl-bd_dom"/>
</dbReference>
<dbReference type="InterPro" id="IPR006963">
    <property type="entry name" value="Mopterin_OxRdtase_4Fe-4S_dom"/>
</dbReference>
<dbReference type="AlphaFoldDB" id="A0A5R9JD82"/>
<dbReference type="RefSeq" id="WP_138326407.1">
    <property type="nucleotide sequence ID" value="NZ_VCDI01000004.1"/>
</dbReference>
<comment type="caution">
    <text evidence="6">The sequence shown here is derived from an EMBL/GenBank/DDBJ whole genome shotgun (WGS) entry which is preliminary data.</text>
</comment>
<gene>
    <name evidence="6" type="ORF">FE263_12735</name>
</gene>
<protein>
    <submittedName>
        <fullName evidence="6">Nitrite reductase</fullName>
    </submittedName>
</protein>
<dbReference type="Gene3D" id="2.40.40.20">
    <property type="match status" value="1"/>
</dbReference>
<keyword evidence="1" id="KW-0004">4Fe-4S</keyword>
<dbReference type="Gene3D" id="2.20.25.90">
    <property type="entry name" value="ADC-like domains"/>
    <property type="match status" value="1"/>
</dbReference>
<dbReference type="InterPro" id="IPR009010">
    <property type="entry name" value="Asp_de-COase-like_dom_sf"/>
</dbReference>
<organism evidence="6 7">
    <name type="scientific">Lichenicoccus roseus</name>
    <dbReference type="NCBI Taxonomy" id="2683649"/>
    <lineage>
        <taxon>Bacteria</taxon>
        <taxon>Pseudomonadati</taxon>
        <taxon>Pseudomonadota</taxon>
        <taxon>Alphaproteobacteria</taxon>
        <taxon>Acetobacterales</taxon>
        <taxon>Acetobacteraceae</taxon>
        <taxon>Lichenicoccus</taxon>
    </lineage>
</organism>
<dbReference type="EMBL" id="VCDI01000004">
    <property type="protein sequence ID" value="TLU72248.1"/>
    <property type="molecule type" value="Genomic_DNA"/>
</dbReference>
<evidence type="ECO:0000256" key="3">
    <source>
        <dbReference type="ARBA" id="ARBA00023004"/>
    </source>
</evidence>
<name>A0A5R9JD82_9PROT</name>
<dbReference type="PANTHER" id="PTHR43105">
    <property type="entry name" value="RESPIRATORY NITRATE REDUCTASE"/>
    <property type="match status" value="1"/>
</dbReference>
<proteinExistence type="predicted"/>
<dbReference type="SUPFAM" id="SSF50692">
    <property type="entry name" value="ADC-like"/>
    <property type="match status" value="1"/>
</dbReference>
<dbReference type="Pfam" id="PF01568">
    <property type="entry name" value="Molydop_binding"/>
    <property type="match status" value="1"/>
</dbReference>
<evidence type="ECO:0000313" key="6">
    <source>
        <dbReference type="EMBL" id="TLU72248.1"/>
    </source>
</evidence>
<dbReference type="SMART" id="SM00926">
    <property type="entry name" value="Molybdop_Fe4S4"/>
    <property type="match status" value="1"/>
</dbReference>